<sequence>MSGGTRLVADAVLPCDGSGAVHRPGAVDIGPDGRIARVGPVAAPAGSTDDSGEWTVKWVGGLLMPGLVNAHCHSPMTLLRGQGEGLPLDRWLREVIWPREARVGGDDVFWGMSLAAAELLRYGVTTTVEMYFHDDRLAEAVDAAGSRCVITPAVVVAPGWERFGTWPERIEWIAGLRSRYSAHPRIEVGFGPHSAYALPDEAIAAVGEAARSLGAPVHIHVAESEHEGDEVSARHGGATVPQVLSDLGLFDVDRVLAAHAVWLTAKDVDLLASDGVAVAHCPGSNAKLASGTAGLTALLRAGIPVGLGTDGPASNNDLDLWEEMRLAALLARQRERDPTVLPAAEVLGLATVGGAAALGRSDIGALQPGRWADIVRLDLDDPGFVPVLSDGDLAAHAVWSASRAAVRDVWVAGRQVVADGECTTVDVAEARRRVQAAAEALAR</sequence>
<dbReference type="AlphaFoldDB" id="A0A6J4H7X3"/>
<evidence type="ECO:0000256" key="1">
    <source>
        <dbReference type="ARBA" id="ARBA00022801"/>
    </source>
</evidence>
<accession>A0A6J4H7X3</accession>
<dbReference type="PANTHER" id="PTHR43794">
    <property type="entry name" value="AMINOHYDROLASE SSNA-RELATED"/>
    <property type="match status" value="1"/>
</dbReference>
<dbReference type="Pfam" id="PF01979">
    <property type="entry name" value="Amidohydro_1"/>
    <property type="match status" value="1"/>
</dbReference>
<name>A0A6J4H7X3_9ACTN</name>
<protein>
    <submittedName>
        <fullName evidence="3">S-adenosylhomocysteine deaminase Methylthioadenosine deaminase</fullName>
        <ecNumber evidence="3">3.5.4.28</ecNumber>
    </submittedName>
</protein>
<dbReference type="SUPFAM" id="SSF51338">
    <property type="entry name" value="Composite domain of metallo-dependent hydrolases"/>
    <property type="match status" value="1"/>
</dbReference>
<organism evidence="3">
    <name type="scientific">uncultured Mycobacteriales bacterium</name>
    <dbReference type="NCBI Taxonomy" id="581187"/>
    <lineage>
        <taxon>Bacteria</taxon>
        <taxon>Bacillati</taxon>
        <taxon>Actinomycetota</taxon>
        <taxon>Actinomycetes</taxon>
        <taxon>Mycobacteriales</taxon>
        <taxon>environmental samples</taxon>
    </lineage>
</organism>
<dbReference type="GO" id="GO:0050270">
    <property type="term" value="F:S-adenosylhomocysteine deaminase activity"/>
    <property type="evidence" value="ECO:0007669"/>
    <property type="project" value="UniProtKB-EC"/>
</dbReference>
<dbReference type="InterPro" id="IPR050287">
    <property type="entry name" value="MTA/SAH_deaminase"/>
</dbReference>
<dbReference type="SUPFAM" id="SSF51556">
    <property type="entry name" value="Metallo-dependent hydrolases"/>
    <property type="match status" value="1"/>
</dbReference>
<dbReference type="Gene3D" id="3.20.20.140">
    <property type="entry name" value="Metal-dependent hydrolases"/>
    <property type="match status" value="1"/>
</dbReference>
<evidence type="ECO:0000259" key="2">
    <source>
        <dbReference type="Pfam" id="PF01979"/>
    </source>
</evidence>
<dbReference type="InterPro" id="IPR011059">
    <property type="entry name" value="Metal-dep_hydrolase_composite"/>
</dbReference>
<proteinExistence type="predicted"/>
<dbReference type="EC" id="3.5.4.28" evidence="3"/>
<dbReference type="EMBL" id="CADCTP010000017">
    <property type="protein sequence ID" value="CAA9214915.1"/>
    <property type="molecule type" value="Genomic_DNA"/>
</dbReference>
<dbReference type="PANTHER" id="PTHR43794:SF11">
    <property type="entry name" value="AMIDOHYDROLASE-RELATED DOMAIN-CONTAINING PROTEIN"/>
    <property type="match status" value="1"/>
</dbReference>
<dbReference type="InterPro" id="IPR006680">
    <property type="entry name" value="Amidohydro-rel"/>
</dbReference>
<feature type="domain" description="Amidohydrolase-related" evidence="2">
    <location>
        <begin position="63"/>
        <end position="416"/>
    </location>
</feature>
<gene>
    <name evidence="3" type="ORF">AVDCRST_MAG41-155</name>
</gene>
<dbReference type="InterPro" id="IPR032466">
    <property type="entry name" value="Metal_Hydrolase"/>
</dbReference>
<dbReference type="CDD" id="cd01298">
    <property type="entry name" value="ATZ_TRZ_like"/>
    <property type="match status" value="1"/>
</dbReference>
<reference evidence="3" key="1">
    <citation type="submission" date="2020-02" db="EMBL/GenBank/DDBJ databases">
        <authorList>
            <person name="Meier V. D."/>
        </authorList>
    </citation>
    <scope>NUCLEOTIDE SEQUENCE</scope>
    <source>
        <strain evidence="3">AVDCRST_MAG41</strain>
    </source>
</reference>
<dbReference type="Gene3D" id="2.30.40.10">
    <property type="entry name" value="Urease, subunit C, domain 1"/>
    <property type="match status" value="1"/>
</dbReference>
<keyword evidence="1 3" id="KW-0378">Hydrolase</keyword>
<evidence type="ECO:0000313" key="3">
    <source>
        <dbReference type="EMBL" id="CAA9214915.1"/>
    </source>
</evidence>